<comment type="caution">
    <text evidence="2">The sequence shown here is derived from an EMBL/GenBank/DDBJ whole genome shotgun (WGS) entry which is preliminary data.</text>
</comment>
<protein>
    <submittedName>
        <fullName evidence="2">SIR2-like protein</fullName>
    </submittedName>
</protein>
<dbReference type="AlphaFoldDB" id="A0A543PFQ5"/>
<gene>
    <name evidence="2" type="ORF">FHU33_2323</name>
</gene>
<organism evidence="2 3">
    <name type="scientific">Blastococcus colisei</name>
    <dbReference type="NCBI Taxonomy" id="1564162"/>
    <lineage>
        <taxon>Bacteria</taxon>
        <taxon>Bacillati</taxon>
        <taxon>Actinomycetota</taxon>
        <taxon>Actinomycetes</taxon>
        <taxon>Geodermatophilales</taxon>
        <taxon>Geodermatophilaceae</taxon>
        <taxon>Blastococcus</taxon>
    </lineage>
</organism>
<accession>A0A543PFQ5</accession>
<evidence type="ECO:0000313" key="3">
    <source>
        <dbReference type="Proteomes" id="UP000319865"/>
    </source>
</evidence>
<dbReference type="Pfam" id="PF12770">
    <property type="entry name" value="CHAT"/>
    <property type="match status" value="1"/>
</dbReference>
<dbReference type="OrthoDB" id="8253226at2"/>
<dbReference type="Proteomes" id="UP000319865">
    <property type="component" value="Unassembled WGS sequence"/>
</dbReference>
<evidence type="ECO:0000313" key="2">
    <source>
        <dbReference type="EMBL" id="TQN42912.1"/>
    </source>
</evidence>
<feature type="domain" description="CHAT" evidence="1">
    <location>
        <begin position="70"/>
        <end position="365"/>
    </location>
</feature>
<dbReference type="Pfam" id="PF13289">
    <property type="entry name" value="SIR2_2"/>
    <property type="match status" value="1"/>
</dbReference>
<name>A0A543PFQ5_9ACTN</name>
<sequence length="722" mass="79808">MSLSEAPGLVADLEIGLHRRGEDEWMAELRFSSSERGTIGTDILTSGPVDVDLTRLATLHHGGPLVTRQYGQLLSDGLFASSTVRQEFAKARTTAARGGIPLRLRLLIAPSAPELHALRWETLLDPDSGTPLLTDSNVLFSRYLTSTDWRPVRMRLRSELRALIVVADPVNLQGYAAPGADPDSPERELAPVDVAGELQRAKASLGPIRTDSLAGTGRATLSNLVGRLRDGYDVVYLVCHGYLVNGEPQLVLEHENGSVHVVPGRLMIQRLKELNHLPRLIVLASCHSASDGGTGTHDDGAVSAIGPQLVELGVPAVLAMQGDISVGTVEGFVPAFFTRLQEHGRIDQAMTEARAGIRDRSDWWAPALFMRLHSGRLWYAAGFGRGGFTKWPALVNDIWSGSCLPLLGPGMTDTLLGPRQQLARDLADRYGFPLAPYYREDLPQVAQFLAVDQARDFPVAKLREYLIVTLSQRLRELSDTAGEPMPPRFVDIPRSKRTNPALANALIDDMTNAVWDRLHAPLDDPFAVLARLDVPLFVTAQPLSLLTTALKAEGKRPQVELARWNRKCPRSIFETMPDYEPTPEEPLVFHIFGSLQHPGSIVLSEDNYFEFLRTTGRDPDAIPELVRSAFADSALLFLGFRMEDWDFRVLFHSIMSQEGGDRLEQHSHVAAQIDPEEGLTLEPDGARRYFESYFRSPHSVNVYWGSVETFLGELRSHVEGDV</sequence>
<dbReference type="RefSeq" id="WP_142025484.1">
    <property type="nucleotide sequence ID" value="NZ_VFQE01000001.1"/>
</dbReference>
<proteinExistence type="predicted"/>
<dbReference type="EMBL" id="VFQE01000001">
    <property type="protein sequence ID" value="TQN42912.1"/>
    <property type="molecule type" value="Genomic_DNA"/>
</dbReference>
<reference evidence="2 3" key="1">
    <citation type="submission" date="2019-06" db="EMBL/GenBank/DDBJ databases">
        <title>Sequencing the genomes of 1000 actinobacteria strains.</title>
        <authorList>
            <person name="Klenk H.-P."/>
        </authorList>
    </citation>
    <scope>NUCLEOTIDE SEQUENCE [LARGE SCALE GENOMIC DNA]</scope>
    <source>
        <strain evidence="2 3">DSM 46837</strain>
    </source>
</reference>
<evidence type="ECO:0000259" key="1">
    <source>
        <dbReference type="Pfam" id="PF12770"/>
    </source>
</evidence>
<dbReference type="InterPro" id="IPR024983">
    <property type="entry name" value="CHAT_dom"/>
</dbReference>
<keyword evidence="3" id="KW-1185">Reference proteome</keyword>